<dbReference type="CDD" id="cd02603">
    <property type="entry name" value="HAD_sEH-N_like"/>
    <property type="match status" value="1"/>
</dbReference>
<dbReference type="EMBL" id="CP097289">
    <property type="protein sequence ID" value="UQT59936.1"/>
    <property type="molecule type" value="Genomic_DNA"/>
</dbReference>
<dbReference type="Proteomes" id="UP000829992">
    <property type="component" value="Chromosome"/>
</dbReference>
<dbReference type="RefSeq" id="WP_249591270.1">
    <property type="nucleotide sequence ID" value="NZ_BAAAQL010000035.1"/>
</dbReference>
<dbReference type="Gene3D" id="3.40.50.1000">
    <property type="entry name" value="HAD superfamily/HAD-like"/>
    <property type="match status" value="1"/>
</dbReference>
<dbReference type="SFLD" id="SFLDS00003">
    <property type="entry name" value="Haloacid_Dehalogenase"/>
    <property type="match status" value="1"/>
</dbReference>
<proteinExistence type="predicted"/>
<name>A0ABY4Q2F3_9ACTN</name>
<dbReference type="SFLD" id="SFLDG01129">
    <property type="entry name" value="C1.5:_HAD__Beta-PGM__Phosphata"/>
    <property type="match status" value="1"/>
</dbReference>
<dbReference type="PANTHER" id="PTHR43611:SF3">
    <property type="entry name" value="FLAVIN MONONUCLEOTIDE HYDROLASE 1, CHLOROPLATIC"/>
    <property type="match status" value="1"/>
</dbReference>
<gene>
    <name evidence="1" type="ORF">M4V62_35485</name>
</gene>
<dbReference type="PRINTS" id="PR00413">
    <property type="entry name" value="HADHALOGNASE"/>
</dbReference>
<dbReference type="InterPro" id="IPR023214">
    <property type="entry name" value="HAD_sf"/>
</dbReference>
<organism evidence="1 2">
    <name type="scientific">Streptomyces durmitorensis</name>
    <dbReference type="NCBI Taxonomy" id="319947"/>
    <lineage>
        <taxon>Bacteria</taxon>
        <taxon>Bacillati</taxon>
        <taxon>Actinomycetota</taxon>
        <taxon>Actinomycetes</taxon>
        <taxon>Kitasatosporales</taxon>
        <taxon>Streptomycetaceae</taxon>
        <taxon>Streptomyces</taxon>
    </lineage>
</organism>
<protein>
    <submittedName>
        <fullName evidence="1">HAD family phosphatase</fullName>
    </submittedName>
</protein>
<dbReference type="InterPro" id="IPR036412">
    <property type="entry name" value="HAD-like_sf"/>
</dbReference>
<dbReference type="SUPFAM" id="SSF56784">
    <property type="entry name" value="HAD-like"/>
    <property type="match status" value="1"/>
</dbReference>
<dbReference type="NCBIfam" id="TIGR01509">
    <property type="entry name" value="HAD-SF-IA-v3"/>
    <property type="match status" value="1"/>
</dbReference>
<reference evidence="1 2" key="1">
    <citation type="submission" date="2022-05" db="EMBL/GenBank/DDBJ databases">
        <authorList>
            <person name="Zhou X."/>
            <person name="Li K."/>
            <person name="Man Y."/>
        </authorList>
    </citation>
    <scope>NUCLEOTIDE SEQUENCE [LARGE SCALE GENOMIC DNA]</scope>
    <source>
        <strain evidence="1 2">MS405</strain>
    </source>
</reference>
<evidence type="ECO:0000313" key="1">
    <source>
        <dbReference type="EMBL" id="UQT59936.1"/>
    </source>
</evidence>
<dbReference type="Pfam" id="PF00702">
    <property type="entry name" value="Hydrolase"/>
    <property type="match status" value="1"/>
</dbReference>
<accession>A0ABY4Q2F3</accession>
<sequence>MSPHSRGVLIDVGGVLVRDYLPAASAAWGRRLGLSAAAFMAALYEGDESGVLIGRVSADAWWETVRERLRTGPDVIAELRRDLASRETWDEALVAGLRGLRARGVPTAVVSNTWPGLRTRMSQGGLLDVADHLVLSCEAGCAKPDRRIYEIALRLLGVEPADALFIDDTPANGAAARALGMDGHVHTGTAQTLARVEEFTARR</sequence>
<keyword evidence="2" id="KW-1185">Reference proteome</keyword>
<dbReference type="PANTHER" id="PTHR43611">
    <property type="entry name" value="ALPHA-D-GLUCOSE 1-PHOSPHATE PHOSPHATASE"/>
    <property type="match status" value="1"/>
</dbReference>
<dbReference type="InterPro" id="IPR006439">
    <property type="entry name" value="HAD-SF_hydro_IA"/>
</dbReference>
<evidence type="ECO:0000313" key="2">
    <source>
        <dbReference type="Proteomes" id="UP000829992"/>
    </source>
</evidence>